<reference evidence="1 2" key="1">
    <citation type="journal article" date="2013" name="Genome Biol.">
        <title>Genomic analysis reveals key aspects of prokaryotic symbiosis in the phototrophic consortium "Chlorochromatium aggregatum".</title>
        <authorList>
            <person name="Liu Z."/>
            <person name="Muller J."/>
            <person name="Li T."/>
            <person name="Alvey R.M."/>
            <person name="Vogl K."/>
            <person name="Frigaard N.U."/>
            <person name="Rockwell N.C."/>
            <person name="Boyd E.S."/>
            <person name="Tomsho L.P."/>
            <person name="Schuster S.C."/>
            <person name="Henke P."/>
            <person name="Rohde M."/>
            <person name="Overmann J."/>
            <person name="Bryant D.A."/>
        </authorList>
    </citation>
    <scope>NUCLEOTIDE SEQUENCE [LARGE SCALE GENOMIC DNA]</scope>
    <source>
        <strain evidence="1">CR</strain>
    </source>
</reference>
<dbReference type="Proteomes" id="UP000017184">
    <property type="component" value="Chromosome"/>
</dbReference>
<evidence type="ECO:0008006" key="3">
    <source>
        <dbReference type="Google" id="ProtNLM"/>
    </source>
</evidence>
<dbReference type="AlphaFoldDB" id="U5NAT3"/>
<gene>
    <name evidence="1" type="ORF">Cenrod_1217</name>
</gene>
<dbReference type="HOGENOM" id="CLU_1004181_0_0_4"/>
<protein>
    <recommendedName>
        <fullName evidence="3">DUF3800 domain-containing protein</fullName>
    </recommendedName>
</protein>
<keyword evidence="2" id="KW-1185">Reference proteome</keyword>
<evidence type="ECO:0000313" key="2">
    <source>
        <dbReference type="Proteomes" id="UP000017184"/>
    </source>
</evidence>
<dbReference type="EMBL" id="CP004885">
    <property type="protein sequence ID" value="AGX87309.1"/>
    <property type="molecule type" value="Genomic_DNA"/>
</dbReference>
<organism evidence="1 2">
    <name type="scientific">Candidatus Symbiobacter mobilis CR</name>
    <dbReference type="NCBI Taxonomy" id="946483"/>
    <lineage>
        <taxon>Bacteria</taxon>
        <taxon>Pseudomonadati</taxon>
        <taxon>Pseudomonadota</taxon>
        <taxon>Betaproteobacteria</taxon>
        <taxon>Burkholderiales</taxon>
        <taxon>Comamonadaceae</taxon>
    </lineage>
</organism>
<proteinExistence type="predicted"/>
<dbReference type="Pfam" id="PF12686">
    <property type="entry name" value="DUF3800"/>
    <property type="match status" value="1"/>
</dbReference>
<dbReference type="eggNOG" id="ENOG5030K4D">
    <property type="taxonomic scope" value="Bacteria"/>
</dbReference>
<dbReference type="RefSeq" id="WP_022772234.1">
    <property type="nucleotide sequence ID" value="NC_022576.1"/>
</dbReference>
<name>U5NAT3_9BURK</name>
<evidence type="ECO:0000313" key="1">
    <source>
        <dbReference type="EMBL" id="AGX87309.1"/>
    </source>
</evidence>
<accession>U5NAT3</accession>
<dbReference type="KEGG" id="cbx:Cenrod_1217"/>
<dbReference type="InterPro" id="IPR024524">
    <property type="entry name" value="DUF3800"/>
</dbReference>
<sequence length="281" mass="31322">MYVCYIDEAGCTGELTGPGSAVQPAFVLNGLIVPAGRIESLTRAWIQLKQTYFPKRLPQESNIHDWMVAEIKGSDIRRMARADARNERRFAHQVVGSALDLLERHGTHIVGRVFVKPIPGAFDGTAVYTSSVQSVCRSFQTFLEQNDDIGIVIADSRNKGKNTNVAHSVFTQRYAAAGDPYSRIIEIPTFGHSDNHAGLQLADLICSTLLFPIAVQRCASHVLTDHTHCSPHYERLPDKFGERLQALQYRYRDGNSYWHGGISLTDKVSQQHATILFSRTP</sequence>